<dbReference type="EMBL" id="FMSH01000073">
    <property type="protein sequence ID" value="SCU74183.1"/>
    <property type="molecule type" value="Genomic_DNA"/>
</dbReference>
<gene>
    <name evidence="2" type="ORF">CNECB9_1640002</name>
</gene>
<proteinExistence type="predicted"/>
<evidence type="ECO:0000256" key="1">
    <source>
        <dbReference type="SAM" id="MobiDB-lite"/>
    </source>
</evidence>
<sequence length="126" mass="13572">MATARGGLNQMCSSARAVAPGLTTLPACQRNRCQPCKARSTTPDLPVRRGALPARAGKGAAAGDEETGEGEETACVTTCTSNGFWIARHHRHRPRRRLSVLLLRPTSRAFFGTKKARRERCCLPAG</sequence>
<name>A0A1K0J8D1_CUPNE</name>
<protein>
    <submittedName>
        <fullName evidence="2">Uncharacterized protein</fullName>
    </submittedName>
</protein>
<dbReference type="AlphaFoldDB" id="A0A1K0J8D1"/>
<organism evidence="2">
    <name type="scientific">Cupriavidus necator</name>
    <name type="common">Alcaligenes eutrophus</name>
    <name type="synonym">Ralstonia eutropha</name>
    <dbReference type="NCBI Taxonomy" id="106590"/>
    <lineage>
        <taxon>Bacteria</taxon>
        <taxon>Pseudomonadati</taxon>
        <taxon>Pseudomonadota</taxon>
        <taxon>Betaproteobacteria</taxon>
        <taxon>Burkholderiales</taxon>
        <taxon>Burkholderiaceae</taxon>
        <taxon>Cupriavidus</taxon>
    </lineage>
</organism>
<accession>A0A1K0J8D1</accession>
<feature type="region of interest" description="Disordered" evidence="1">
    <location>
        <begin position="38"/>
        <end position="70"/>
    </location>
</feature>
<reference evidence="2" key="1">
    <citation type="submission" date="2016-09" db="EMBL/GenBank/DDBJ databases">
        <authorList>
            <person name="Capua I."/>
            <person name="De Benedictis P."/>
            <person name="Joannis T."/>
            <person name="Lombin L.H."/>
            <person name="Cattoli G."/>
        </authorList>
    </citation>
    <scope>NUCLEOTIDE SEQUENCE</scope>
    <source>
        <strain evidence="2">B9</strain>
    </source>
</reference>
<evidence type="ECO:0000313" key="2">
    <source>
        <dbReference type="EMBL" id="SCU74183.1"/>
    </source>
</evidence>